<evidence type="ECO:0000313" key="2">
    <source>
        <dbReference type="Proteomes" id="UP000001324"/>
    </source>
</evidence>
<organism evidence="2">
    <name type="scientific">Heliothis virescens ascovirus 3e</name>
    <name type="common">HvAV-3e</name>
    <dbReference type="NCBI Taxonomy" id="260797"/>
    <lineage>
        <taxon>Viruses</taxon>
        <taxon>Varidnaviria</taxon>
        <taxon>Bamfordvirae</taxon>
        <taxon>Nucleocytoviricota</taxon>
        <taxon>Megaviricetes</taxon>
        <taxon>Pimascovirales</taxon>
        <taxon>Pimascovirales incertae sedis</taxon>
        <taxon>Ascoviridae</taxon>
        <taxon>Ascovirus</taxon>
        <taxon>Ascovirus hvav3a</taxon>
    </lineage>
</organism>
<organismHost>
    <name type="scientific">Noctuidae</name>
    <name type="common">owlet moths</name>
    <dbReference type="NCBI Taxonomy" id="7100"/>
</organismHost>
<sequence>MEHSRARTHGPSVSAGITIRYSSGEYILDRGNNSQERQCDCGYSYNRLSADRCIKQKTLDMSHSGRDDKIYCDKCTKCESNRHASWLFSYLQKVLDDLDTTQVSDGSLLDTFCDVVLSSTSVCSDKYTARVMRATVRLTMYHTALFRRRVTMFAPVYAYRVITDNIVGTLNLLSRTAKHAPGDGLLAAARCSEAFLQIVFGSLNRIITNNLMADMKLFSTSTNRTMAEFGKELENVAGTVTTYMDLPSVCIYRDTESVEFGYDENDKLRGEVVHANFNPNNYKCTLRHLAVDGLRCNVTVMEKC</sequence>
<dbReference type="KEGG" id="vg:5076053"/>
<dbReference type="RefSeq" id="YP_001110935.1">
    <property type="nucleotide sequence ID" value="NC_009233.1"/>
</dbReference>
<dbReference type="EMBL" id="EF133465">
    <property type="protein sequence ID" value="ABO37269.1"/>
    <property type="molecule type" value="Genomic_DNA"/>
</dbReference>
<reference evidence="1 2" key="1">
    <citation type="journal article" date="2007" name="J. Gen. Virol.">
        <title>Sequence and organization of the Heliothis virescens ascovirus genome.</title>
        <authorList>
            <person name="Asgari S."/>
            <person name="Davis J."/>
            <person name="Wood D."/>
            <person name="Wilson P."/>
            <person name="McGrath A."/>
        </authorList>
    </citation>
    <scope>NUCLEOTIDE SEQUENCE [LARGE SCALE GENOMIC DNA]</scope>
    <source>
        <strain evidence="2">HvAv-3e</strain>
    </source>
</reference>
<protein>
    <submittedName>
        <fullName evidence="1">Uncharacterized protein</fullName>
    </submittedName>
</protein>
<proteinExistence type="predicted"/>
<dbReference type="GeneID" id="5076053"/>
<accession>A4KXD8</accession>
<dbReference type="OrthoDB" id="34166at10239"/>
<evidence type="ECO:0000313" key="1">
    <source>
        <dbReference type="EMBL" id="ABO37269.1"/>
    </source>
</evidence>
<name>A4KXD8_HVAVE</name>
<dbReference type="Proteomes" id="UP000001324">
    <property type="component" value="Segment"/>
</dbReference>
<keyword evidence="2" id="KW-1185">Reference proteome</keyword>